<dbReference type="RefSeq" id="WP_171161419.1">
    <property type="nucleotide sequence ID" value="NZ_CP053073.1"/>
</dbReference>
<dbReference type="Proteomes" id="UP000503096">
    <property type="component" value="Chromosome"/>
</dbReference>
<proteinExistence type="predicted"/>
<dbReference type="Pfam" id="PF01734">
    <property type="entry name" value="Patatin"/>
    <property type="match status" value="1"/>
</dbReference>
<feature type="domain" description="PNPLA" evidence="6">
    <location>
        <begin position="49"/>
        <end position="207"/>
    </location>
</feature>
<dbReference type="PANTHER" id="PTHR14226:SF76">
    <property type="entry name" value="NTE FAMILY PROTEIN RSSA"/>
    <property type="match status" value="1"/>
</dbReference>
<feature type="active site" description="Proton acceptor" evidence="4">
    <location>
        <position position="194"/>
    </location>
</feature>
<dbReference type="GO" id="GO:0016042">
    <property type="term" value="P:lipid catabolic process"/>
    <property type="evidence" value="ECO:0007669"/>
    <property type="project" value="UniProtKB-UniRule"/>
</dbReference>
<dbReference type="PROSITE" id="PS51257">
    <property type="entry name" value="PROKAR_LIPOPROTEIN"/>
    <property type="match status" value="1"/>
</dbReference>
<feature type="active site" description="Nucleophile" evidence="4">
    <location>
        <position position="82"/>
    </location>
</feature>
<evidence type="ECO:0000256" key="1">
    <source>
        <dbReference type="ARBA" id="ARBA00022801"/>
    </source>
</evidence>
<dbReference type="InParanoid" id="A0A6M4H9G4"/>
<dbReference type="EMBL" id="CP053073">
    <property type="protein sequence ID" value="QJR14687.1"/>
    <property type="molecule type" value="Genomic_DNA"/>
</dbReference>
<evidence type="ECO:0000313" key="7">
    <source>
        <dbReference type="EMBL" id="QJR14687.1"/>
    </source>
</evidence>
<evidence type="ECO:0000256" key="3">
    <source>
        <dbReference type="ARBA" id="ARBA00023098"/>
    </source>
</evidence>
<organism evidence="7 8">
    <name type="scientific">Usitatibacter palustris</name>
    <dbReference type="NCBI Taxonomy" id="2732487"/>
    <lineage>
        <taxon>Bacteria</taxon>
        <taxon>Pseudomonadati</taxon>
        <taxon>Pseudomonadota</taxon>
        <taxon>Betaproteobacteria</taxon>
        <taxon>Nitrosomonadales</taxon>
        <taxon>Usitatibacteraceae</taxon>
        <taxon>Usitatibacter</taxon>
    </lineage>
</organism>
<comment type="caution">
    <text evidence="4">Lacks conserved residue(s) required for the propagation of feature annotation.</text>
</comment>
<evidence type="ECO:0000256" key="4">
    <source>
        <dbReference type="PROSITE-ProRule" id="PRU01161"/>
    </source>
</evidence>
<dbReference type="SUPFAM" id="SSF52151">
    <property type="entry name" value="FabD/lysophospholipase-like"/>
    <property type="match status" value="1"/>
</dbReference>
<feature type="short sequence motif" description="GXSXG" evidence="4">
    <location>
        <begin position="80"/>
        <end position="84"/>
    </location>
</feature>
<feature type="chain" id="PRO_5027032057" description="PNPLA domain-containing protein" evidence="5">
    <location>
        <begin position="21"/>
        <end position="309"/>
    </location>
</feature>
<name>A0A6M4H9G4_9PROT</name>
<dbReference type="Gene3D" id="3.40.1090.10">
    <property type="entry name" value="Cytosolic phospholipase A2 catalytic domain"/>
    <property type="match status" value="2"/>
</dbReference>
<dbReference type="GO" id="GO:0016787">
    <property type="term" value="F:hydrolase activity"/>
    <property type="evidence" value="ECO:0007669"/>
    <property type="project" value="UniProtKB-UniRule"/>
</dbReference>
<gene>
    <name evidence="7" type="ORF">DSM104440_01497</name>
</gene>
<keyword evidence="1 4" id="KW-0378">Hydrolase</keyword>
<dbReference type="PANTHER" id="PTHR14226">
    <property type="entry name" value="NEUROPATHY TARGET ESTERASE/SWISS CHEESE D.MELANOGASTER"/>
    <property type="match status" value="1"/>
</dbReference>
<evidence type="ECO:0000259" key="6">
    <source>
        <dbReference type="PROSITE" id="PS51635"/>
    </source>
</evidence>
<dbReference type="KEGG" id="upl:DSM104440_01497"/>
<dbReference type="InterPro" id="IPR050301">
    <property type="entry name" value="NTE"/>
</dbReference>
<accession>A0A6M4H9G4</accession>
<reference evidence="7 8" key="1">
    <citation type="submission" date="2020-04" db="EMBL/GenBank/DDBJ databases">
        <title>Usitatibacter rugosus gen. nov., sp. nov. and Usitatibacter palustris sp. nov., novel members of Usitatibacteraceae fam. nov. within the order Nitrosomonadales isolated from soil.</title>
        <authorList>
            <person name="Huber K.J."/>
            <person name="Neumann-Schaal M."/>
            <person name="Geppert A."/>
            <person name="Luckner M."/>
            <person name="Wanner G."/>
            <person name="Overmann J."/>
        </authorList>
    </citation>
    <scope>NUCLEOTIDE SEQUENCE [LARGE SCALE GENOMIC DNA]</scope>
    <source>
        <strain evidence="7 8">Swamp67</strain>
    </source>
</reference>
<evidence type="ECO:0000256" key="2">
    <source>
        <dbReference type="ARBA" id="ARBA00022963"/>
    </source>
</evidence>
<keyword evidence="2 4" id="KW-0442">Lipid degradation</keyword>
<keyword evidence="3 4" id="KW-0443">Lipid metabolism</keyword>
<dbReference type="InterPro" id="IPR016035">
    <property type="entry name" value="Acyl_Trfase/lysoPLipase"/>
</dbReference>
<dbReference type="PROSITE" id="PS51635">
    <property type="entry name" value="PNPLA"/>
    <property type="match status" value="1"/>
</dbReference>
<keyword evidence="5" id="KW-0732">Signal</keyword>
<sequence>MMRFSPWVRAAALLVASLFAACNLGDSDIPAERLPRFEPAPGAAPQIALVFGSGGPRGFAHIGVLKVLEAEGIKPDLVVGSSVGAMVGALYASGMQAKALEQLAMEISVLDFFEVGFVTGGPATGRTIQNFVNSRVANVPIERLKTPFVAVATRARDGELVLFNRGDTGLAVRASGATPGRFESVRIGGEAYVDGDEASPVPIRAARKLGARIVIAIDVSAYEKDTPAGAPAEWVNKDAKRAKLVALEAKDADILLHPNIGYYAGHDEAYRRRVIALAEAYTRAKMPEIRAALGAQRVTARSPEGVASR</sequence>
<evidence type="ECO:0000313" key="8">
    <source>
        <dbReference type="Proteomes" id="UP000503096"/>
    </source>
</evidence>
<protein>
    <recommendedName>
        <fullName evidence="6">PNPLA domain-containing protein</fullName>
    </recommendedName>
</protein>
<feature type="signal peptide" evidence="5">
    <location>
        <begin position="1"/>
        <end position="20"/>
    </location>
</feature>
<evidence type="ECO:0000256" key="5">
    <source>
        <dbReference type="SAM" id="SignalP"/>
    </source>
</evidence>
<dbReference type="InterPro" id="IPR002641">
    <property type="entry name" value="PNPLA_dom"/>
</dbReference>
<dbReference type="AlphaFoldDB" id="A0A6M4H9G4"/>
<keyword evidence="8" id="KW-1185">Reference proteome</keyword>
<dbReference type="FunCoup" id="A0A6M4H9G4">
    <property type="interactions" value="63"/>
</dbReference>